<dbReference type="GO" id="GO:0004659">
    <property type="term" value="F:prenyltransferase activity"/>
    <property type="evidence" value="ECO:0007669"/>
    <property type="project" value="InterPro"/>
</dbReference>
<protein>
    <recommendedName>
        <fullName evidence="10">Hexaprenyl pyrophosphate synthase, mitochondrial</fullName>
    </recommendedName>
</protein>
<evidence type="ECO:0000313" key="8">
    <source>
        <dbReference type="EMBL" id="KAF7784207.1"/>
    </source>
</evidence>
<reference evidence="8 9" key="1">
    <citation type="journal article" name="Sci. Rep.">
        <title>Telomere-to-telomere assembled and centromere annotated genomes of the two main subspecies of the button mushroom Agaricus bisporus reveal especially polymorphic chromosome ends.</title>
        <authorList>
            <person name="Sonnenberg A.S.M."/>
            <person name="Sedaghat-Telgerd N."/>
            <person name="Lavrijssen B."/>
            <person name="Ohm R.A."/>
            <person name="Hendrickx P.M."/>
            <person name="Scholtmeijer K."/>
            <person name="Baars J.J.P."/>
            <person name="van Peer A."/>
        </authorList>
    </citation>
    <scope>NUCLEOTIDE SEQUENCE [LARGE SCALE GENOMIC DNA]</scope>
    <source>
        <strain evidence="8 9">H119_p4</strain>
    </source>
</reference>
<dbReference type="GO" id="GO:0008299">
    <property type="term" value="P:isoprenoid biosynthetic process"/>
    <property type="evidence" value="ECO:0007669"/>
    <property type="project" value="UniProtKB-KW"/>
</dbReference>
<evidence type="ECO:0000256" key="3">
    <source>
        <dbReference type="ARBA" id="ARBA00022679"/>
    </source>
</evidence>
<evidence type="ECO:0000256" key="5">
    <source>
        <dbReference type="ARBA" id="ARBA00022842"/>
    </source>
</evidence>
<evidence type="ECO:0000256" key="7">
    <source>
        <dbReference type="RuleBase" id="RU004466"/>
    </source>
</evidence>
<dbReference type="AlphaFoldDB" id="A0A8H7FAG7"/>
<keyword evidence="5" id="KW-0460">Magnesium</keyword>
<evidence type="ECO:0000256" key="2">
    <source>
        <dbReference type="ARBA" id="ARBA00006706"/>
    </source>
</evidence>
<evidence type="ECO:0008006" key="10">
    <source>
        <dbReference type="Google" id="ProtNLM"/>
    </source>
</evidence>
<comment type="similarity">
    <text evidence="2 7">Belongs to the FPP/GGPP synthase family.</text>
</comment>
<dbReference type="GO" id="GO:0046872">
    <property type="term" value="F:metal ion binding"/>
    <property type="evidence" value="ECO:0007669"/>
    <property type="project" value="UniProtKB-KW"/>
</dbReference>
<comment type="caution">
    <text evidence="8">The sequence shown here is derived from an EMBL/GenBank/DDBJ whole genome shotgun (WGS) entry which is preliminary data.</text>
</comment>
<dbReference type="InterPro" id="IPR008949">
    <property type="entry name" value="Isoprenoid_synthase_dom_sf"/>
</dbReference>
<dbReference type="PANTHER" id="PTHR12001:SF69">
    <property type="entry name" value="ALL TRANS-POLYPRENYL-DIPHOSPHATE SYNTHASE PDSS1"/>
    <property type="match status" value="1"/>
</dbReference>
<evidence type="ECO:0000313" key="9">
    <source>
        <dbReference type="Proteomes" id="UP000629468"/>
    </source>
</evidence>
<dbReference type="Gene3D" id="1.10.600.10">
    <property type="entry name" value="Farnesyl Diphosphate Synthase"/>
    <property type="match status" value="1"/>
</dbReference>
<organism evidence="8 9">
    <name type="scientific">Agaricus bisporus var. burnettii</name>
    <dbReference type="NCBI Taxonomy" id="192524"/>
    <lineage>
        <taxon>Eukaryota</taxon>
        <taxon>Fungi</taxon>
        <taxon>Dikarya</taxon>
        <taxon>Basidiomycota</taxon>
        <taxon>Agaricomycotina</taxon>
        <taxon>Agaricomycetes</taxon>
        <taxon>Agaricomycetidae</taxon>
        <taxon>Agaricales</taxon>
        <taxon>Agaricineae</taxon>
        <taxon>Agaricaceae</taxon>
        <taxon>Agaricus</taxon>
    </lineage>
</organism>
<dbReference type="GO" id="GO:0006744">
    <property type="term" value="P:ubiquinone biosynthetic process"/>
    <property type="evidence" value="ECO:0007669"/>
    <property type="project" value="TreeGrafter"/>
</dbReference>
<comment type="cofactor">
    <cofactor evidence="1">
        <name>Mg(2+)</name>
        <dbReference type="ChEBI" id="CHEBI:18420"/>
    </cofactor>
</comment>
<proteinExistence type="inferred from homology"/>
<keyword evidence="6" id="KW-0414">Isoprene biosynthesis</keyword>
<dbReference type="Proteomes" id="UP000629468">
    <property type="component" value="Unassembled WGS sequence"/>
</dbReference>
<evidence type="ECO:0000256" key="4">
    <source>
        <dbReference type="ARBA" id="ARBA00022723"/>
    </source>
</evidence>
<keyword evidence="3 7" id="KW-0808">Transferase</keyword>
<name>A0A8H7FAG7_AGABI</name>
<evidence type="ECO:0000256" key="6">
    <source>
        <dbReference type="ARBA" id="ARBA00023229"/>
    </source>
</evidence>
<accession>A0A8H7FAG7</accession>
<keyword evidence="4" id="KW-0479">Metal-binding</keyword>
<dbReference type="EMBL" id="JABXXO010000001">
    <property type="protein sequence ID" value="KAF7784207.1"/>
    <property type="molecule type" value="Genomic_DNA"/>
</dbReference>
<sequence>MPTQFASLLRSSLAYTRMRKYSALAQKTERAVQQEPVPISHEQLISGRFDPFSLISPELNHLRSCLISLLGSTHPGLSEIAEYYFFDSKKQLRASVALLVAKATNGLGQGWHKKQWAATREASSNLGERLNQPLQAPDVLYEPNPNMTDDAASFSDVFRLRRPNAHQSFPSCSPPPSPLDFSVPSNVFPPSLLLPTQMRLAQIAEMIHVASLLHDHISPSTTTDTASQDGLSSKLAILGGDFLLGRASTALSQLGESEVVELIASVISNQVEGEILRMDEVQTPKSGLMRGPSSLEEAWDVYLKQSYFKTACLVAKSARGAVVLGGSHNGEIWKDVAYAYGRNIGIAHKLSEDACAFEAGLSDVRRGTATAPVLFACEEHPELLPYIRRKCIENGDLENTLEYVYKSSGIERTRALARVYAHKARDTLHFLPESDAKLGLSALAMAVVD</sequence>
<dbReference type="PANTHER" id="PTHR12001">
    <property type="entry name" value="GERANYLGERANYL PYROPHOSPHATE SYNTHASE"/>
    <property type="match status" value="1"/>
</dbReference>
<gene>
    <name evidence="8" type="ORF">Agabi119p4_372</name>
</gene>
<dbReference type="GO" id="GO:1990234">
    <property type="term" value="C:transferase complex"/>
    <property type="evidence" value="ECO:0007669"/>
    <property type="project" value="TreeGrafter"/>
</dbReference>
<dbReference type="InterPro" id="IPR000092">
    <property type="entry name" value="Polyprenyl_synt"/>
</dbReference>
<dbReference type="Pfam" id="PF00348">
    <property type="entry name" value="polyprenyl_synt"/>
    <property type="match status" value="1"/>
</dbReference>
<dbReference type="SUPFAM" id="SSF48576">
    <property type="entry name" value="Terpenoid synthases"/>
    <property type="match status" value="1"/>
</dbReference>
<evidence type="ECO:0000256" key="1">
    <source>
        <dbReference type="ARBA" id="ARBA00001946"/>
    </source>
</evidence>